<evidence type="ECO:0000313" key="4">
    <source>
        <dbReference type="Proteomes" id="UP001345219"/>
    </source>
</evidence>
<comment type="caution">
    <text evidence="3">The sequence shown here is derived from an EMBL/GenBank/DDBJ whole genome shotgun (WGS) entry which is preliminary data.</text>
</comment>
<feature type="region of interest" description="Disordered" evidence="1">
    <location>
        <begin position="1"/>
        <end position="99"/>
    </location>
</feature>
<feature type="compositionally biased region" description="Acidic residues" evidence="1">
    <location>
        <begin position="45"/>
        <end position="65"/>
    </location>
</feature>
<gene>
    <name evidence="3" type="ORF">SAY87_028712</name>
</gene>
<dbReference type="PANTHER" id="PTHR24209:SF25">
    <property type="entry name" value="PROTEIN DA1-RELATED 1"/>
    <property type="match status" value="1"/>
</dbReference>
<feature type="compositionally biased region" description="Low complexity" evidence="1">
    <location>
        <begin position="22"/>
        <end position="31"/>
    </location>
</feature>
<protein>
    <recommendedName>
        <fullName evidence="2">Protein DA1-like domain-containing protein</fullName>
    </recommendedName>
</protein>
<dbReference type="InterPro" id="IPR045218">
    <property type="entry name" value="DA1-like"/>
</dbReference>
<proteinExistence type="predicted"/>
<keyword evidence="4" id="KW-1185">Reference proteome</keyword>
<dbReference type="GO" id="GO:0043130">
    <property type="term" value="F:ubiquitin binding"/>
    <property type="evidence" value="ECO:0007669"/>
    <property type="project" value="TreeGrafter"/>
</dbReference>
<evidence type="ECO:0000256" key="1">
    <source>
        <dbReference type="SAM" id="MobiDB-lite"/>
    </source>
</evidence>
<sequence>MKEVAVDSHSVMGWLSQILRGSSTSSSTSPKSKGRARCTCRDPDESPADIGDDHDSEDGSSEDSEKEGFGCAITSSVSRASEKGQLDEDEDEDGEVNKDRSYYGVPYAWRGDERYFSTALHQISELSLQSHHPNEGAGILQACSSSYYRPAYRWDCEPYTEEIDGWQGHRCMDPFWGNYSVPQTWSEAHKKTIQPPLIRCDVCGNPVPVDSLGNAQCVITPIWGQTFCSKHRLDGTPFCYTCGRLEPHGEKYSLLRDGRSICWDCKNSAITNISECQHLIEEMRRFYERLDMKLYEQFPIELVGLEEMNRDESGKSNTVGLTWHQELPLWATISIPVFGPGNELIKITTEPHKLVSYREVVKVQVLSHTPRLFTGMNLAHEMLHAWIHLDGSYLWIRGQVNELGYLGSESDKVHEGLCVVVAHMWLESEIDAMSRNEQSSPLELDFERKLRRYLMWRIEKNPHPIYGGGFRMVQPAVIKYGLKGTLDYIRMTGGFPAV</sequence>
<dbReference type="Pfam" id="PF12315">
    <property type="entry name" value="DA1-like"/>
    <property type="match status" value="1"/>
</dbReference>
<organism evidence="3 4">
    <name type="scientific">Trapa incisa</name>
    <dbReference type="NCBI Taxonomy" id="236973"/>
    <lineage>
        <taxon>Eukaryota</taxon>
        <taxon>Viridiplantae</taxon>
        <taxon>Streptophyta</taxon>
        <taxon>Embryophyta</taxon>
        <taxon>Tracheophyta</taxon>
        <taxon>Spermatophyta</taxon>
        <taxon>Magnoliopsida</taxon>
        <taxon>eudicotyledons</taxon>
        <taxon>Gunneridae</taxon>
        <taxon>Pentapetalae</taxon>
        <taxon>rosids</taxon>
        <taxon>malvids</taxon>
        <taxon>Myrtales</taxon>
        <taxon>Lythraceae</taxon>
        <taxon>Trapa</taxon>
    </lineage>
</organism>
<name>A0AAN7L0A9_9MYRT</name>
<dbReference type="Proteomes" id="UP001345219">
    <property type="component" value="Chromosome 22"/>
</dbReference>
<accession>A0AAN7L0A9</accession>
<evidence type="ECO:0000313" key="3">
    <source>
        <dbReference type="EMBL" id="KAK4773693.1"/>
    </source>
</evidence>
<dbReference type="PANTHER" id="PTHR24209">
    <property type="entry name" value="PROTEIN DA1-RELATED 2"/>
    <property type="match status" value="1"/>
</dbReference>
<feature type="domain" description="Protein DA1-like" evidence="2">
    <location>
        <begin position="290"/>
        <end position="492"/>
    </location>
</feature>
<dbReference type="AlphaFoldDB" id="A0AAN7L0A9"/>
<evidence type="ECO:0000259" key="2">
    <source>
        <dbReference type="Pfam" id="PF12315"/>
    </source>
</evidence>
<reference evidence="3 4" key="1">
    <citation type="journal article" date="2023" name="Hortic Res">
        <title>Pangenome of water caltrop reveals structural variations and asymmetric subgenome divergence after allopolyploidization.</title>
        <authorList>
            <person name="Zhang X."/>
            <person name="Chen Y."/>
            <person name="Wang L."/>
            <person name="Yuan Y."/>
            <person name="Fang M."/>
            <person name="Shi L."/>
            <person name="Lu R."/>
            <person name="Comes H.P."/>
            <person name="Ma Y."/>
            <person name="Chen Y."/>
            <person name="Huang G."/>
            <person name="Zhou Y."/>
            <person name="Zheng Z."/>
            <person name="Qiu Y."/>
        </authorList>
    </citation>
    <scope>NUCLEOTIDE SEQUENCE [LARGE SCALE GENOMIC DNA]</scope>
    <source>
        <tissue evidence="3">Roots</tissue>
    </source>
</reference>
<dbReference type="EMBL" id="JAXIOK010000004">
    <property type="protein sequence ID" value="KAK4773693.1"/>
    <property type="molecule type" value="Genomic_DNA"/>
</dbReference>
<dbReference type="InterPro" id="IPR022087">
    <property type="entry name" value="DA1-like_dom"/>
</dbReference>